<dbReference type="Gene3D" id="3.40.50.150">
    <property type="entry name" value="Vaccinia Virus protein VP39"/>
    <property type="match status" value="2"/>
</dbReference>
<proteinExistence type="inferred from homology"/>
<dbReference type="AlphaFoldDB" id="A0A2T0L9T4"/>
<gene>
    <name evidence="9" type="ORF">CLV97_1563</name>
</gene>
<evidence type="ECO:0000313" key="10">
    <source>
        <dbReference type="Proteomes" id="UP000237797"/>
    </source>
</evidence>
<comment type="similarity">
    <text evidence="1">Belongs to the N(4)/N(6)-methyltransferase family. N(4) subfamily.</text>
</comment>
<dbReference type="GO" id="GO:0003677">
    <property type="term" value="F:DNA binding"/>
    <property type="evidence" value="ECO:0007669"/>
    <property type="project" value="InterPro"/>
</dbReference>
<evidence type="ECO:0000256" key="6">
    <source>
        <dbReference type="ARBA" id="ARBA00022747"/>
    </source>
</evidence>
<comment type="caution">
    <text evidence="9">The sequence shown here is derived from an EMBL/GenBank/DDBJ whole genome shotgun (WGS) entry which is preliminary data.</text>
</comment>
<evidence type="ECO:0000256" key="3">
    <source>
        <dbReference type="ARBA" id="ARBA00022603"/>
    </source>
</evidence>
<dbReference type="EMBL" id="PVNE01000056">
    <property type="protein sequence ID" value="PRX38501.1"/>
    <property type="molecule type" value="Genomic_DNA"/>
</dbReference>
<evidence type="ECO:0000313" key="9">
    <source>
        <dbReference type="EMBL" id="PRX38501.1"/>
    </source>
</evidence>
<organism evidence="9 10">
    <name type="scientific">Planifilum fimeticola</name>
    <dbReference type="NCBI Taxonomy" id="201975"/>
    <lineage>
        <taxon>Bacteria</taxon>
        <taxon>Bacillati</taxon>
        <taxon>Bacillota</taxon>
        <taxon>Bacilli</taxon>
        <taxon>Bacillales</taxon>
        <taxon>Thermoactinomycetaceae</taxon>
        <taxon>Planifilum</taxon>
    </lineage>
</organism>
<dbReference type="GO" id="GO:0015667">
    <property type="term" value="F:site-specific DNA-methyltransferase (cytosine-N4-specific) activity"/>
    <property type="evidence" value="ECO:0007669"/>
    <property type="project" value="UniProtKB-EC"/>
</dbReference>
<name>A0A2T0L9T4_9BACL</name>
<reference evidence="9 10" key="1">
    <citation type="submission" date="2018-03" db="EMBL/GenBank/DDBJ databases">
        <title>Genomic Encyclopedia of Archaeal and Bacterial Type Strains, Phase II (KMG-II): from individual species to whole genera.</title>
        <authorList>
            <person name="Goeker M."/>
        </authorList>
    </citation>
    <scope>NUCLEOTIDE SEQUENCE [LARGE SCALE GENOMIC DNA]</scope>
    <source>
        <strain evidence="9 10">DSM 44946</strain>
    </source>
</reference>
<evidence type="ECO:0000256" key="5">
    <source>
        <dbReference type="ARBA" id="ARBA00022691"/>
    </source>
</evidence>
<keyword evidence="5" id="KW-0949">S-adenosyl-L-methionine</keyword>
<evidence type="ECO:0000256" key="1">
    <source>
        <dbReference type="ARBA" id="ARBA00010203"/>
    </source>
</evidence>
<evidence type="ECO:0000256" key="2">
    <source>
        <dbReference type="ARBA" id="ARBA00012185"/>
    </source>
</evidence>
<evidence type="ECO:0000256" key="8">
    <source>
        <dbReference type="SAM" id="MobiDB-lite"/>
    </source>
</evidence>
<feature type="compositionally biased region" description="Polar residues" evidence="8">
    <location>
        <begin position="41"/>
        <end position="59"/>
    </location>
</feature>
<evidence type="ECO:0000256" key="4">
    <source>
        <dbReference type="ARBA" id="ARBA00022679"/>
    </source>
</evidence>
<dbReference type="InterPro" id="IPR017985">
    <property type="entry name" value="MeTrfase_CN4_CS"/>
</dbReference>
<evidence type="ECO:0000256" key="7">
    <source>
        <dbReference type="ARBA" id="ARBA00049120"/>
    </source>
</evidence>
<dbReference type="GO" id="GO:0009307">
    <property type="term" value="P:DNA restriction-modification system"/>
    <property type="evidence" value="ECO:0007669"/>
    <property type="project" value="UniProtKB-KW"/>
</dbReference>
<keyword evidence="4" id="KW-0808">Transferase</keyword>
<dbReference type="InterPro" id="IPR029063">
    <property type="entry name" value="SAM-dependent_MTases_sf"/>
</dbReference>
<feature type="compositionally biased region" description="Basic and acidic residues" evidence="8">
    <location>
        <begin position="29"/>
        <end position="39"/>
    </location>
</feature>
<dbReference type="PROSITE" id="PS00093">
    <property type="entry name" value="N4_MTASE"/>
    <property type="match status" value="1"/>
</dbReference>
<dbReference type="GO" id="GO:0032259">
    <property type="term" value="P:methylation"/>
    <property type="evidence" value="ECO:0007669"/>
    <property type="project" value="UniProtKB-KW"/>
</dbReference>
<comment type="catalytic activity">
    <reaction evidence="7">
        <text>a 2'-deoxycytidine in DNA + S-adenosyl-L-methionine = an N(4)-methyl-2'-deoxycytidine in DNA + S-adenosyl-L-homocysteine + H(+)</text>
        <dbReference type="Rhea" id="RHEA:16857"/>
        <dbReference type="Rhea" id="RHEA-COMP:11369"/>
        <dbReference type="Rhea" id="RHEA-COMP:13674"/>
        <dbReference type="ChEBI" id="CHEBI:15378"/>
        <dbReference type="ChEBI" id="CHEBI:57856"/>
        <dbReference type="ChEBI" id="CHEBI:59789"/>
        <dbReference type="ChEBI" id="CHEBI:85452"/>
        <dbReference type="ChEBI" id="CHEBI:137933"/>
        <dbReference type="EC" id="2.1.1.113"/>
    </reaction>
</comment>
<sequence>MITQWEDSVSVLNKFESVQLNLFKEMEENAETKNNDRRKGSQATLRTNQSSNRKANSSTFSDNMSLPIHRWFRYSAGFSAIWVNQLIEQEKANGRCRILDPFAGSGTVLLEGERCNVETIGIEAHPFVSRIARAKLYWRESPSRFRDYALSVLEKAQKTEGSIEGYPELIKRCYPAESLARLDSLRRAWEEDNDGSSISELTWLALTSILRSCSPAGTAQWQYVLPNKRKAKVVDPYDAFQEKVQLMSRDMAERQNSIGGPEGRLYQEDARQCLSVSNGWADLVITSPPYVNNYDYADATRLEMSFWGEVQSWSDLHYAVRQYLVRSCTQHVAKLKLNEKVHEIVCDPLLEPIHSELAATCKSLEAERENHGGRKPYHAMVAAYFYDMARVFIALRRVTAKGSLVCFVIGDSAPYGIYVPVDRWLGELAKSSGFVSYRFEKTRDRNVKWKNRKHRVPLHEGRLWIKG</sequence>
<keyword evidence="3" id="KW-0489">Methyltransferase</keyword>
<dbReference type="Proteomes" id="UP000237797">
    <property type="component" value="Unassembled WGS sequence"/>
</dbReference>
<protein>
    <recommendedName>
        <fullName evidence="2">site-specific DNA-methyltransferase (cytosine-N(4)-specific)</fullName>
        <ecNumber evidence="2">2.1.1.113</ecNumber>
    </recommendedName>
</protein>
<feature type="region of interest" description="Disordered" evidence="8">
    <location>
        <begin position="29"/>
        <end position="59"/>
    </location>
</feature>
<keyword evidence="6" id="KW-0680">Restriction system</keyword>
<dbReference type="EC" id="2.1.1.113" evidence="2"/>
<keyword evidence="10" id="KW-1185">Reference proteome</keyword>
<dbReference type="SUPFAM" id="SSF53335">
    <property type="entry name" value="S-adenosyl-L-methionine-dependent methyltransferases"/>
    <property type="match status" value="2"/>
</dbReference>
<accession>A0A2T0L9T4</accession>